<accession>A0ABQ6GVE5</accession>
<dbReference type="Pfam" id="PF00675">
    <property type="entry name" value="Peptidase_M16"/>
    <property type="match status" value="1"/>
</dbReference>
<reference evidence="4 5" key="1">
    <citation type="submission" date="2023-03" db="EMBL/GenBank/DDBJ databases">
        <title>Draft genome sequence of Thalassotalea insulae KCTC 62186T.</title>
        <authorList>
            <person name="Sawabe T."/>
        </authorList>
    </citation>
    <scope>NUCLEOTIDE SEQUENCE [LARGE SCALE GENOMIC DNA]</scope>
    <source>
        <strain evidence="4 5">KCTC 62186</strain>
    </source>
</reference>
<evidence type="ECO:0000313" key="5">
    <source>
        <dbReference type="Proteomes" id="UP001157186"/>
    </source>
</evidence>
<proteinExistence type="predicted"/>
<dbReference type="Proteomes" id="UP001157186">
    <property type="component" value="Unassembled WGS sequence"/>
</dbReference>
<evidence type="ECO:0000259" key="3">
    <source>
        <dbReference type="Pfam" id="PF05193"/>
    </source>
</evidence>
<dbReference type="PANTHER" id="PTHR11851:SF224">
    <property type="entry name" value="PROCESSING PROTEASE"/>
    <property type="match status" value="1"/>
</dbReference>
<dbReference type="PANTHER" id="PTHR11851">
    <property type="entry name" value="METALLOPROTEASE"/>
    <property type="match status" value="1"/>
</dbReference>
<evidence type="ECO:0000259" key="2">
    <source>
        <dbReference type="Pfam" id="PF00675"/>
    </source>
</evidence>
<sequence>MQRIFNSLIALLLISVSFFTQAGYQLPDYEKVTLENGLTVYLMEQKEVPLIDVNIVVRAGAIEDGNNAGISYLTAKNMILGSQQLSKKALDQAVDFVGAEIYSSANLEFATIGASFAAKDKAQLLPILRDLIITPRFDAEEFDKFKQRHLLNLQQNKERPSAVINNYFNRLLFGKQGYGAVVQGDNKSVDAMQLTDIKAHYQKWYQPKNSAVIVVGDFNSQLMKTQLNTLFGGWKNTAEVQPSNIAMATSPKKPQLLLVNKPDARQSTFLIGGKGIAKSNPDRVGLSVINTILGARFTSWLNDELRVNAGLTYGARSRFNAYSQDGSFVISTFTKTATTVEAIDLALKTYQRLWQQGLDQQTLASAKAYVKGQFPPNFETSSQLARLLADMYGYQFDENYINSFEQAVDSLTLEQTKQLISQYFPQQNLQFVVIGQADELREKLEKYGQLSEVQIADNGFNSK</sequence>
<dbReference type="RefSeq" id="WP_284244494.1">
    <property type="nucleotide sequence ID" value="NZ_BSST01000001.1"/>
</dbReference>
<dbReference type="InterPro" id="IPR011765">
    <property type="entry name" value="Pept_M16_N"/>
</dbReference>
<comment type="caution">
    <text evidence="4">The sequence shown here is derived from an EMBL/GenBank/DDBJ whole genome shotgun (WGS) entry which is preliminary data.</text>
</comment>
<keyword evidence="5" id="KW-1185">Reference proteome</keyword>
<feature type="signal peptide" evidence="1">
    <location>
        <begin position="1"/>
        <end position="22"/>
    </location>
</feature>
<dbReference type="SUPFAM" id="SSF63411">
    <property type="entry name" value="LuxS/MPP-like metallohydrolase"/>
    <property type="match status" value="2"/>
</dbReference>
<dbReference type="EMBL" id="BSST01000001">
    <property type="protein sequence ID" value="GLX78617.1"/>
    <property type="molecule type" value="Genomic_DNA"/>
</dbReference>
<gene>
    <name evidence="4" type="ORF">tinsulaeT_19570</name>
</gene>
<name>A0ABQ6GVE5_9GAMM</name>
<protein>
    <submittedName>
        <fullName evidence="4">Peptidase M16</fullName>
    </submittedName>
</protein>
<dbReference type="InterPro" id="IPR011249">
    <property type="entry name" value="Metalloenz_LuxS/M16"/>
</dbReference>
<organism evidence="4 5">
    <name type="scientific">Thalassotalea insulae</name>
    <dbReference type="NCBI Taxonomy" id="2056778"/>
    <lineage>
        <taxon>Bacteria</taxon>
        <taxon>Pseudomonadati</taxon>
        <taxon>Pseudomonadota</taxon>
        <taxon>Gammaproteobacteria</taxon>
        <taxon>Alteromonadales</taxon>
        <taxon>Colwelliaceae</taxon>
        <taxon>Thalassotalea</taxon>
    </lineage>
</organism>
<feature type="chain" id="PRO_5046698265" evidence="1">
    <location>
        <begin position="23"/>
        <end position="463"/>
    </location>
</feature>
<evidence type="ECO:0000313" key="4">
    <source>
        <dbReference type="EMBL" id="GLX78617.1"/>
    </source>
</evidence>
<feature type="domain" description="Peptidase M16 N-terminal" evidence="2">
    <location>
        <begin position="47"/>
        <end position="175"/>
    </location>
</feature>
<evidence type="ECO:0000256" key="1">
    <source>
        <dbReference type="SAM" id="SignalP"/>
    </source>
</evidence>
<dbReference type="Pfam" id="PF05193">
    <property type="entry name" value="Peptidase_M16_C"/>
    <property type="match status" value="1"/>
</dbReference>
<dbReference type="Gene3D" id="3.30.830.10">
    <property type="entry name" value="Metalloenzyme, LuxS/M16 peptidase-like"/>
    <property type="match status" value="2"/>
</dbReference>
<feature type="domain" description="Peptidase M16 C-terminal" evidence="3">
    <location>
        <begin position="193"/>
        <end position="368"/>
    </location>
</feature>
<keyword evidence="1" id="KW-0732">Signal</keyword>
<dbReference type="InterPro" id="IPR007863">
    <property type="entry name" value="Peptidase_M16_C"/>
</dbReference>
<dbReference type="InterPro" id="IPR050361">
    <property type="entry name" value="MPP/UQCRC_Complex"/>
</dbReference>